<gene>
    <name evidence="1" type="ORF">E2C01_097935</name>
</gene>
<evidence type="ECO:0000313" key="1">
    <source>
        <dbReference type="EMBL" id="MPD02357.1"/>
    </source>
</evidence>
<organism evidence="1 2">
    <name type="scientific">Portunus trituberculatus</name>
    <name type="common">Swimming crab</name>
    <name type="synonym">Neptunus trituberculatus</name>
    <dbReference type="NCBI Taxonomy" id="210409"/>
    <lineage>
        <taxon>Eukaryota</taxon>
        <taxon>Metazoa</taxon>
        <taxon>Ecdysozoa</taxon>
        <taxon>Arthropoda</taxon>
        <taxon>Crustacea</taxon>
        <taxon>Multicrustacea</taxon>
        <taxon>Malacostraca</taxon>
        <taxon>Eumalacostraca</taxon>
        <taxon>Eucarida</taxon>
        <taxon>Decapoda</taxon>
        <taxon>Pleocyemata</taxon>
        <taxon>Brachyura</taxon>
        <taxon>Eubrachyura</taxon>
        <taxon>Portunoidea</taxon>
        <taxon>Portunidae</taxon>
        <taxon>Portuninae</taxon>
        <taxon>Portunus</taxon>
    </lineage>
</organism>
<dbReference type="EMBL" id="VSRR010131061">
    <property type="protein sequence ID" value="MPD02357.1"/>
    <property type="molecule type" value="Genomic_DNA"/>
</dbReference>
<name>A0A5B7K724_PORTR</name>
<dbReference type="Proteomes" id="UP000324222">
    <property type="component" value="Unassembled WGS sequence"/>
</dbReference>
<protein>
    <submittedName>
        <fullName evidence="1">Uncharacterized protein</fullName>
    </submittedName>
</protein>
<sequence length="144" mass="15692">MKIARHKAKRTAKAPPTCQSRCHSRSLINYCRGSARGRGFSTIILTTTSSDRAAWWSGLLLSPRQAGFGKKGLPPTLSQVSCVFNTQIPCGSEREGSLINVGAHHGAARGNVNKKRNAPSRTWPLKKEKKNIACRSTAGPRLLR</sequence>
<reference evidence="1 2" key="1">
    <citation type="submission" date="2019-05" db="EMBL/GenBank/DDBJ databases">
        <title>Another draft genome of Portunus trituberculatus and its Hox gene families provides insights of decapod evolution.</title>
        <authorList>
            <person name="Jeong J.-H."/>
            <person name="Song I."/>
            <person name="Kim S."/>
            <person name="Choi T."/>
            <person name="Kim D."/>
            <person name="Ryu S."/>
            <person name="Kim W."/>
        </authorList>
    </citation>
    <scope>NUCLEOTIDE SEQUENCE [LARGE SCALE GENOMIC DNA]</scope>
    <source>
        <tissue evidence="1">Muscle</tissue>
    </source>
</reference>
<keyword evidence="2" id="KW-1185">Reference proteome</keyword>
<evidence type="ECO:0000313" key="2">
    <source>
        <dbReference type="Proteomes" id="UP000324222"/>
    </source>
</evidence>
<proteinExistence type="predicted"/>
<comment type="caution">
    <text evidence="1">The sequence shown here is derived from an EMBL/GenBank/DDBJ whole genome shotgun (WGS) entry which is preliminary data.</text>
</comment>
<dbReference type="AlphaFoldDB" id="A0A5B7K724"/>
<accession>A0A5B7K724</accession>